<dbReference type="TAIR" id="AT1G08210"/>
<gene>
    <name evidence="9 10" type="ordered locus">At1g08210</name>
</gene>
<accession>A0A1P8AM93</accession>
<keyword evidence="7" id="KW-0732">Signal</keyword>
<dbReference type="SMR" id="A0A1P8AM93"/>
<reference evidence="10 11" key="1">
    <citation type="journal article" date="2000" name="Nature">
        <title>Sequence and analysis of chromosome 1 of the plant Arabidopsis thaliana.</title>
        <authorList>
            <person name="Theologis A."/>
            <person name="Ecker J.R."/>
            <person name="Palm C.J."/>
            <person name="Federspiel N.A."/>
            <person name="Kaul S."/>
            <person name="White O."/>
            <person name="Alonso J."/>
            <person name="Altafi H."/>
            <person name="Araujo R."/>
            <person name="Bowman C.L."/>
            <person name="Brooks S.Y."/>
            <person name="Buehler E."/>
            <person name="Chan A."/>
            <person name="Chao Q."/>
            <person name="Chen H."/>
            <person name="Cheuk R.F."/>
            <person name="Chin C.W."/>
            <person name="Chung M.K."/>
            <person name="Conn L."/>
            <person name="Conway A.B."/>
            <person name="Conway A.R."/>
            <person name="Creasy T.H."/>
            <person name="Dewar K."/>
            <person name="Dunn P."/>
            <person name="Etgu P."/>
            <person name="Feldblyum T.V."/>
            <person name="Feng J."/>
            <person name="Fong B."/>
            <person name="Fujii C.Y."/>
            <person name="Gill J.E."/>
            <person name="Goldsmith A.D."/>
            <person name="Haas B."/>
            <person name="Hansen N.F."/>
            <person name="Hughes B."/>
            <person name="Huizar L."/>
            <person name="Hunter J.L."/>
            <person name="Jenkins J."/>
            <person name="Johnson-Hopson C."/>
            <person name="Khan S."/>
            <person name="Khaykin E."/>
            <person name="Kim C.J."/>
            <person name="Koo H.L."/>
            <person name="Kremenetskaia I."/>
            <person name="Kurtz D.B."/>
            <person name="Kwan A."/>
            <person name="Lam B."/>
            <person name="Langin-Hooper S."/>
            <person name="Lee A."/>
            <person name="Lee J.M."/>
            <person name="Lenz C.A."/>
            <person name="Li J.H."/>
            <person name="Li Y."/>
            <person name="Lin X."/>
            <person name="Liu S.X."/>
            <person name="Liu Z.A."/>
            <person name="Luros J.S."/>
            <person name="Maiti R."/>
            <person name="Marziali A."/>
            <person name="Militscher J."/>
            <person name="Miranda M."/>
            <person name="Nguyen M."/>
            <person name="Nierman W.C."/>
            <person name="Osborne B.I."/>
            <person name="Pai G."/>
            <person name="Peterson J."/>
            <person name="Pham P.K."/>
            <person name="Rizzo M."/>
            <person name="Rooney T."/>
            <person name="Rowley D."/>
            <person name="Sakano H."/>
            <person name="Salzberg S.L."/>
            <person name="Schwartz J.R."/>
            <person name="Shinn P."/>
            <person name="Southwick A.M."/>
            <person name="Sun H."/>
            <person name="Tallon L.J."/>
            <person name="Tambunga G."/>
            <person name="Toriumi M.J."/>
            <person name="Town C.D."/>
            <person name="Utterback T."/>
            <person name="Van Aken S."/>
            <person name="Vaysberg M."/>
            <person name="Vysotskaia V.S."/>
            <person name="Walker M."/>
            <person name="Wu D."/>
            <person name="Yu G."/>
            <person name="Fraser C.M."/>
            <person name="Venter J.C."/>
            <person name="Davis R.W."/>
        </authorList>
    </citation>
    <scope>NUCLEOTIDE SEQUENCE [LARGE SCALE GENOMIC DNA]</scope>
    <source>
        <strain evidence="11">cv. Columbia</strain>
    </source>
</reference>
<dbReference type="Proteomes" id="UP000006548">
    <property type="component" value="Chromosome 1"/>
</dbReference>
<dbReference type="AlphaFoldDB" id="A0A1P8AM93"/>
<keyword evidence="11" id="KW-1185">Reference proteome</keyword>
<evidence type="ECO:0000313" key="10">
    <source>
        <dbReference type="EMBL" id="ANM57770.1"/>
    </source>
</evidence>
<dbReference type="InterPro" id="IPR032799">
    <property type="entry name" value="TAXi_C"/>
</dbReference>
<evidence type="ECO:0000256" key="4">
    <source>
        <dbReference type="ARBA" id="ARBA00022801"/>
    </source>
</evidence>
<keyword evidence="12 13" id="KW-1267">Proteomics identification</keyword>
<reference evidence="11" key="2">
    <citation type="journal article" date="2017" name="Plant J.">
        <title>Araport11: a complete reannotation of the Arabidopsis thaliana reference genome.</title>
        <authorList>
            <person name="Cheng C.Y."/>
            <person name="Krishnakumar V."/>
            <person name="Chan A.P."/>
            <person name="Thibaud-Nissen F."/>
            <person name="Schobel S."/>
            <person name="Town C.D."/>
        </authorList>
    </citation>
    <scope>GENOME REANNOTATION</scope>
    <source>
        <strain evidence="11">cv. Columbia</strain>
    </source>
</reference>
<keyword evidence="5" id="KW-0325">Glycoprotein</keyword>
<sequence length="519" mass="55950">MAVDSPAGVIIIAAVLLLAATTLACGSDAVLKLERLIPPNHELGLTELRAFDSARHGRLLQSPVGGVVNFPVDGASDPFLVGLYYTKVKLGTPPREFNVQIDTGSDVLWVSCTSCNGCPKTSELQIQLSFFDPGVSSSASLVSCSDRRCYSNFQTESGCSPNNLCSYSFKYGDGSGTSGYYISDFMSFDTVITSTLAINSSAPFVFGCSNLQSGDLQRPRRAVDGIFGLGQGSLSVISQLAVQGLAPRVFSHCLKGDKSGGGIMVLGQIKRPDTVYTPLVPSQPHYNVNLQSIAVNGQILPIDPSVFTIATGDGTIIDTGTTLAYLPDEAYSPFIQAVANAVSQYGRPITYESYQCFEITAGDVDVFPQVSLSFAGGASMVLGPRAYLQIFSSSGSSIWCIGFQRMSHRRITILGGNYSCLLTQSSETVTVQLFFSMSDCFADLVLKDKVVVYDLVRQRIGWAEYDCSLEVNVSASRGGRSKDVINTGQWRESGSESFNRSYYLLQLVVFLVHLFARFL</sequence>
<dbReference type="GO" id="GO:0016020">
    <property type="term" value="C:membrane"/>
    <property type="evidence" value="ECO:0000304"/>
    <property type="project" value="TAIR"/>
</dbReference>
<dbReference type="GO" id="GO:0006508">
    <property type="term" value="P:proteolysis"/>
    <property type="evidence" value="ECO:0007669"/>
    <property type="project" value="UniProtKB-KW"/>
</dbReference>
<dbReference type="EMBL" id="CP002684">
    <property type="protein sequence ID" value="ANM57770.1"/>
    <property type="molecule type" value="Genomic_DNA"/>
</dbReference>
<keyword evidence="2 10" id="KW-0645">Protease</keyword>
<protein>
    <submittedName>
        <fullName evidence="10">Eukaryotic aspartyl protease family protein</fullName>
    </submittedName>
</protein>
<feature type="chain" id="PRO_5010347794" evidence="7">
    <location>
        <begin position="27"/>
        <end position="519"/>
    </location>
</feature>
<feature type="active site" evidence="6">
    <location>
        <position position="102"/>
    </location>
</feature>
<dbReference type="SUPFAM" id="SSF50630">
    <property type="entry name" value="Acid proteases"/>
    <property type="match status" value="1"/>
</dbReference>
<dbReference type="GeneID" id="837342"/>
<feature type="active site" evidence="6">
    <location>
        <position position="318"/>
    </location>
</feature>
<evidence type="ECO:0007829" key="13">
    <source>
        <dbReference type="ProteomicsDB" id="A0A1P8AM93"/>
    </source>
</evidence>
<comment type="similarity">
    <text evidence="1">Belongs to the peptidase A1 family.</text>
</comment>
<name>A0A1P8AM93_ARATH</name>
<dbReference type="PANTHER" id="PTHR13683">
    <property type="entry name" value="ASPARTYL PROTEASES"/>
    <property type="match status" value="1"/>
</dbReference>
<dbReference type="InterPro" id="IPR034161">
    <property type="entry name" value="Pepsin-like_plant"/>
</dbReference>
<dbReference type="PANTHER" id="PTHR13683:SF856">
    <property type="entry name" value="EUKARYOTIC ASPARTYL PROTEASE FAMILY PROTEIN"/>
    <property type="match status" value="1"/>
</dbReference>
<dbReference type="ProteomicsDB" id="195757"/>
<dbReference type="InterPro" id="IPR001461">
    <property type="entry name" value="Aspartic_peptidase_A1"/>
</dbReference>
<dbReference type="Pfam" id="PF14543">
    <property type="entry name" value="TAXi_N"/>
    <property type="match status" value="1"/>
</dbReference>
<dbReference type="CDD" id="cd05476">
    <property type="entry name" value="pepsin_A_like_plant"/>
    <property type="match status" value="1"/>
</dbReference>
<dbReference type="RefSeq" id="NP_001320254.1">
    <property type="nucleotide sequence ID" value="NM_001331759.1"/>
</dbReference>
<dbReference type="GO" id="GO:0009505">
    <property type="term" value="C:plant-type cell wall"/>
    <property type="evidence" value="ECO:0007005"/>
    <property type="project" value="TAIR"/>
</dbReference>
<evidence type="ECO:0000259" key="8">
    <source>
        <dbReference type="PROSITE" id="PS51767"/>
    </source>
</evidence>
<dbReference type="OrthoDB" id="2747330at2759"/>
<evidence type="ECO:0000313" key="9">
    <source>
        <dbReference type="Araport" id="AT1G08210"/>
    </source>
</evidence>
<dbReference type="InterPro" id="IPR021109">
    <property type="entry name" value="Peptidase_aspartic_dom_sf"/>
</dbReference>
<proteinExistence type="evidence at protein level"/>
<dbReference type="FunFam" id="2.40.70.10:FF:000020">
    <property type="entry name" value="Aspartic proteinase-like protein 2"/>
    <property type="match status" value="1"/>
</dbReference>
<evidence type="ECO:0000256" key="6">
    <source>
        <dbReference type="PIRSR" id="PIRSR601461-1"/>
    </source>
</evidence>
<evidence type="ECO:0000256" key="3">
    <source>
        <dbReference type="ARBA" id="ARBA00022750"/>
    </source>
</evidence>
<dbReference type="FunFam" id="2.40.70.10:FF:000018">
    <property type="entry name" value="Aspartic proteinase-like protein 2"/>
    <property type="match status" value="1"/>
</dbReference>
<keyword evidence="3" id="KW-0064">Aspartyl protease</keyword>
<evidence type="ECO:0000256" key="1">
    <source>
        <dbReference type="ARBA" id="ARBA00007447"/>
    </source>
</evidence>
<dbReference type="Gene3D" id="2.40.70.10">
    <property type="entry name" value="Acid Proteases"/>
    <property type="match status" value="2"/>
</dbReference>
<dbReference type="GO" id="GO:0004190">
    <property type="term" value="F:aspartic-type endopeptidase activity"/>
    <property type="evidence" value="ECO:0007669"/>
    <property type="project" value="UniProtKB-KW"/>
</dbReference>
<evidence type="ECO:0007829" key="12">
    <source>
        <dbReference type="PeptideAtlas" id="A0A1P8AM93"/>
    </source>
</evidence>
<keyword evidence="4" id="KW-0378">Hydrolase</keyword>
<feature type="domain" description="Peptidase A1" evidence="8">
    <location>
        <begin position="84"/>
        <end position="463"/>
    </location>
</feature>
<evidence type="ECO:0000256" key="7">
    <source>
        <dbReference type="SAM" id="SignalP"/>
    </source>
</evidence>
<evidence type="ECO:0000256" key="5">
    <source>
        <dbReference type="ARBA" id="ARBA00023180"/>
    </source>
</evidence>
<dbReference type="ExpressionAtlas" id="A0A1P8AM93">
    <property type="expression patterns" value="baseline and differential"/>
</dbReference>
<dbReference type="Pfam" id="PF14541">
    <property type="entry name" value="TAXi_C"/>
    <property type="match status" value="1"/>
</dbReference>
<dbReference type="PRINTS" id="PR00792">
    <property type="entry name" value="PEPSIN"/>
</dbReference>
<evidence type="ECO:0000256" key="2">
    <source>
        <dbReference type="ARBA" id="ARBA00022670"/>
    </source>
</evidence>
<dbReference type="InterPro" id="IPR033121">
    <property type="entry name" value="PEPTIDASE_A1"/>
</dbReference>
<organism evidence="10 11">
    <name type="scientific">Arabidopsis thaliana</name>
    <name type="common">Mouse-ear cress</name>
    <dbReference type="NCBI Taxonomy" id="3702"/>
    <lineage>
        <taxon>Eukaryota</taxon>
        <taxon>Viridiplantae</taxon>
        <taxon>Streptophyta</taxon>
        <taxon>Embryophyta</taxon>
        <taxon>Tracheophyta</taxon>
        <taxon>Spermatophyta</taxon>
        <taxon>Magnoliopsida</taxon>
        <taxon>eudicotyledons</taxon>
        <taxon>Gunneridae</taxon>
        <taxon>Pentapetalae</taxon>
        <taxon>rosids</taxon>
        <taxon>malvids</taxon>
        <taxon>Brassicales</taxon>
        <taxon>Brassicaceae</taxon>
        <taxon>Camelineae</taxon>
        <taxon>Arabidopsis</taxon>
    </lineage>
</organism>
<dbReference type="PROSITE" id="PS51767">
    <property type="entry name" value="PEPTIDASE_A1"/>
    <property type="match status" value="1"/>
</dbReference>
<dbReference type="InterPro" id="IPR032861">
    <property type="entry name" value="TAXi_N"/>
</dbReference>
<feature type="signal peptide" evidence="7">
    <location>
        <begin position="1"/>
        <end position="26"/>
    </location>
</feature>
<dbReference type="Araport" id="AT1G08210"/>
<evidence type="ECO:0000313" key="11">
    <source>
        <dbReference type="Proteomes" id="UP000006548"/>
    </source>
</evidence>